<organism evidence="2 3">
    <name type="scientific">Cuscuta europaea</name>
    <name type="common">European dodder</name>
    <dbReference type="NCBI Taxonomy" id="41803"/>
    <lineage>
        <taxon>Eukaryota</taxon>
        <taxon>Viridiplantae</taxon>
        <taxon>Streptophyta</taxon>
        <taxon>Embryophyta</taxon>
        <taxon>Tracheophyta</taxon>
        <taxon>Spermatophyta</taxon>
        <taxon>Magnoliopsida</taxon>
        <taxon>eudicotyledons</taxon>
        <taxon>Gunneridae</taxon>
        <taxon>Pentapetalae</taxon>
        <taxon>asterids</taxon>
        <taxon>lamiids</taxon>
        <taxon>Solanales</taxon>
        <taxon>Convolvulaceae</taxon>
        <taxon>Cuscuteae</taxon>
        <taxon>Cuscuta</taxon>
        <taxon>Cuscuta subgen. Cuscuta</taxon>
    </lineage>
</organism>
<feature type="domain" description="F-box" evidence="1">
    <location>
        <begin position="173"/>
        <end position="220"/>
    </location>
</feature>
<proteinExistence type="predicted"/>
<evidence type="ECO:0000313" key="3">
    <source>
        <dbReference type="Proteomes" id="UP001152484"/>
    </source>
</evidence>
<dbReference type="AlphaFoldDB" id="A0A9P0YLH8"/>
<protein>
    <recommendedName>
        <fullName evidence="1">F-box domain-containing protein</fullName>
    </recommendedName>
</protein>
<keyword evidence="3" id="KW-1185">Reference proteome</keyword>
<evidence type="ECO:0000313" key="2">
    <source>
        <dbReference type="EMBL" id="CAH9068013.1"/>
    </source>
</evidence>
<dbReference type="Proteomes" id="UP001152484">
    <property type="component" value="Unassembled WGS sequence"/>
</dbReference>
<dbReference type="InterPro" id="IPR050648">
    <property type="entry name" value="F-box_LRR-repeat"/>
</dbReference>
<dbReference type="InterPro" id="IPR032675">
    <property type="entry name" value="LRR_dom_sf"/>
</dbReference>
<sequence length="443" mass="50422">MDKKKPGESFDEFLWFNSFEEVNAQDCFNWELGEKMISNDDDYDVVDFLPLDPFDMEIGTTMASVATITGLIEEIENDMDLNAAGFETDEIKVGKVDKRLFSEFDFMWKEMPSITNYAEMVSDETSSVCRMDSEQVLFNSKREVELMGSFCYERYCFKNDATDKDHQGCSEGNFEGTGAPADAIFLALAFLGVKDLLSVERVCKPMRLALLNDPLLWRHFSVDHSLSRRITDEALLKLTDRAQGSLNYLSLEGCSKITQSGLKRVLERNTNLTKLSVAGCSKIRFDSLLSILKSVPKLQLETVRIGEIFGITNEGFEELKALLGVDNSQLPKAQKLNFYCGDKLHRALDDDHEIDIEVCPRCRELKLVYDCPTESCQKVQHGKNPCRACLLCIPRCMKCGRCVSNCRYVESFYLQNICFICVEFRPEHQLVCQQGSFQFFLCG</sequence>
<accession>A0A9P0YLH8</accession>
<dbReference type="GO" id="GO:0005737">
    <property type="term" value="C:cytoplasm"/>
    <property type="evidence" value="ECO:0007669"/>
    <property type="project" value="TreeGrafter"/>
</dbReference>
<dbReference type="PROSITE" id="PS50181">
    <property type="entry name" value="FBOX"/>
    <property type="match status" value="1"/>
</dbReference>
<gene>
    <name evidence="2" type="ORF">CEURO_LOCUS2685</name>
</gene>
<dbReference type="SUPFAM" id="SSF81383">
    <property type="entry name" value="F-box domain"/>
    <property type="match status" value="1"/>
</dbReference>
<dbReference type="OrthoDB" id="10044893at2759"/>
<name>A0A9P0YLH8_CUSEU</name>
<comment type="caution">
    <text evidence="2">The sequence shown here is derived from an EMBL/GenBank/DDBJ whole genome shotgun (WGS) entry which is preliminary data.</text>
</comment>
<dbReference type="InterPro" id="IPR001810">
    <property type="entry name" value="F-box_dom"/>
</dbReference>
<dbReference type="SUPFAM" id="SSF52047">
    <property type="entry name" value="RNI-like"/>
    <property type="match status" value="1"/>
</dbReference>
<dbReference type="PANTHER" id="PTHR13382:SF20">
    <property type="entry name" value="F-BOX PROTEIN SKIP14-LIKE"/>
    <property type="match status" value="1"/>
</dbReference>
<dbReference type="EMBL" id="CAMAPE010000005">
    <property type="protein sequence ID" value="CAH9068013.1"/>
    <property type="molecule type" value="Genomic_DNA"/>
</dbReference>
<dbReference type="PANTHER" id="PTHR13382">
    <property type="entry name" value="MITOCHONDRIAL ATP SYNTHASE COUPLING FACTOR B"/>
    <property type="match status" value="1"/>
</dbReference>
<reference evidence="2" key="1">
    <citation type="submission" date="2022-07" db="EMBL/GenBank/DDBJ databases">
        <authorList>
            <person name="Macas J."/>
            <person name="Novak P."/>
            <person name="Neumann P."/>
        </authorList>
    </citation>
    <scope>NUCLEOTIDE SEQUENCE</scope>
</reference>
<dbReference type="Gene3D" id="3.80.10.10">
    <property type="entry name" value="Ribonuclease Inhibitor"/>
    <property type="match status" value="1"/>
</dbReference>
<dbReference type="InterPro" id="IPR036047">
    <property type="entry name" value="F-box-like_dom_sf"/>
</dbReference>
<evidence type="ECO:0000259" key="1">
    <source>
        <dbReference type="PROSITE" id="PS50181"/>
    </source>
</evidence>